<dbReference type="EMBL" id="VITT01000005">
    <property type="protein sequence ID" value="TWB62246.1"/>
    <property type="molecule type" value="Genomic_DNA"/>
</dbReference>
<proteinExistence type="predicted"/>
<evidence type="ECO:0000256" key="2">
    <source>
        <dbReference type="SAM" id="SignalP"/>
    </source>
</evidence>
<dbReference type="Proteomes" id="UP000318050">
    <property type="component" value="Unassembled WGS sequence"/>
</dbReference>
<accession>A0A560ITC6</accession>
<keyword evidence="2" id="KW-0732">Signal</keyword>
<evidence type="ECO:0000313" key="4">
    <source>
        <dbReference type="Proteomes" id="UP000318050"/>
    </source>
</evidence>
<protein>
    <submittedName>
        <fullName evidence="3">Uncharacterized protein</fullName>
    </submittedName>
</protein>
<dbReference type="InterPro" id="IPR006311">
    <property type="entry name" value="TAT_signal"/>
</dbReference>
<organism evidence="3 4">
    <name type="scientific">Nitrospirillum amazonense</name>
    <dbReference type="NCBI Taxonomy" id="28077"/>
    <lineage>
        <taxon>Bacteria</taxon>
        <taxon>Pseudomonadati</taxon>
        <taxon>Pseudomonadota</taxon>
        <taxon>Alphaproteobacteria</taxon>
        <taxon>Rhodospirillales</taxon>
        <taxon>Azospirillaceae</taxon>
        <taxon>Nitrospirillum</taxon>
    </lineage>
</organism>
<sequence length="179" mass="18921">MNAISRRALIVGAAVATVVAPSAALATQGADAALFQAFNDWAAAYRDLGEIGDDDDAYRRIDNAEDRLMAIVPQTVEGMKAKARWVWAHIDGSTQAADQATRGEAVQPPSDSDRWLQALWGLAHGMPVRPVPFWGSPGQGAAIMTTPPSHRRAGPEERQPLGGPIHTVDPGPPGVSEAV</sequence>
<comment type="caution">
    <text evidence="3">The sequence shown here is derived from an EMBL/GenBank/DDBJ whole genome shotgun (WGS) entry which is preliminary data.</text>
</comment>
<evidence type="ECO:0000256" key="1">
    <source>
        <dbReference type="SAM" id="MobiDB-lite"/>
    </source>
</evidence>
<gene>
    <name evidence="3" type="ORF">FBZ92_105181</name>
</gene>
<feature type="region of interest" description="Disordered" evidence="1">
    <location>
        <begin position="146"/>
        <end position="179"/>
    </location>
</feature>
<dbReference type="AlphaFoldDB" id="A0A560ITC6"/>
<feature type="chain" id="PRO_5021774194" evidence="2">
    <location>
        <begin position="27"/>
        <end position="179"/>
    </location>
</feature>
<reference evidence="3 4" key="1">
    <citation type="submission" date="2019-06" db="EMBL/GenBank/DDBJ databases">
        <title>Genomic Encyclopedia of Type Strains, Phase IV (KMG-V): Genome sequencing to study the core and pangenomes of soil and plant-associated prokaryotes.</title>
        <authorList>
            <person name="Whitman W."/>
        </authorList>
    </citation>
    <scope>NUCLEOTIDE SEQUENCE [LARGE SCALE GENOMIC DNA]</scope>
    <source>
        <strain evidence="3 4">BR 11140</strain>
    </source>
</reference>
<name>A0A560ITC6_9PROT</name>
<evidence type="ECO:0000313" key="3">
    <source>
        <dbReference type="EMBL" id="TWB62246.1"/>
    </source>
</evidence>
<dbReference type="PROSITE" id="PS51318">
    <property type="entry name" value="TAT"/>
    <property type="match status" value="1"/>
</dbReference>
<feature type="signal peptide" evidence="2">
    <location>
        <begin position="1"/>
        <end position="26"/>
    </location>
</feature>